<organism evidence="1">
    <name type="scientific">bioreactor metagenome</name>
    <dbReference type="NCBI Taxonomy" id="1076179"/>
    <lineage>
        <taxon>unclassified sequences</taxon>
        <taxon>metagenomes</taxon>
        <taxon>ecological metagenomes</taxon>
    </lineage>
</organism>
<protein>
    <submittedName>
        <fullName evidence="1">Uncharacterized protein</fullName>
    </submittedName>
</protein>
<accession>A0A645G4V4</accession>
<proteinExistence type="predicted"/>
<evidence type="ECO:0000313" key="1">
    <source>
        <dbReference type="EMBL" id="MPN19174.1"/>
    </source>
</evidence>
<gene>
    <name evidence="1" type="ORF">SDC9_166540</name>
</gene>
<sequence>MKSSIELPYLNIIIFYCIKFLKLHDFSKLLYLIVADMLGRPFRGKSFRKNTNSIHIIYISNGYSYHHGALVRYGSHKLIMLKLTDCLSYGSPAHAKLLRNFCFYQTFSGNKRSFENRIPKLRINGVEQRISVSVPNELHICVINPPKELFLRCQMSWR</sequence>
<name>A0A645G4V4_9ZZZZ</name>
<comment type="caution">
    <text evidence="1">The sequence shown here is derived from an EMBL/GenBank/DDBJ whole genome shotgun (WGS) entry which is preliminary data.</text>
</comment>
<dbReference type="EMBL" id="VSSQ01066680">
    <property type="protein sequence ID" value="MPN19174.1"/>
    <property type="molecule type" value="Genomic_DNA"/>
</dbReference>
<reference evidence="1" key="1">
    <citation type="submission" date="2019-08" db="EMBL/GenBank/DDBJ databases">
        <authorList>
            <person name="Kucharzyk K."/>
            <person name="Murdoch R.W."/>
            <person name="Higgins S."/>
            <person name="Loffler F."/>
        </authorList>
    </citation>
    <scope>NUCLEOTIDE SEQUENCE</scope>
</reference>
<dbReference type="AlphaFoldDB" id="A0A645G4V4"/>